<dbReference type="Gene3D" id="3.20.20.60">
    <property type="entry name" value="Phosphoenolpyruvate-binding domains"/>
    <property type="match status" value="1"/>
</dbReference>
<dbReference type="PROSITE" id="PS00161">
    <property type="entry name" value="ISOCITRATE_LYASE"/>
    <property type="match status" value="1"/>
</dbReference>
<dbReference type="Pfam" id="PF00463">
    <property type="entry name" value="ICL"/>
    <property type="match status" value="2"/>
</dbReference>
<dbReference type="RefSeq" id="WP_209462673.1">
    <property type="nucleotide sequence ID" value="NZ_CP110224.1"/>
</dbReference>
<gene>
    <name evidence="5" type="ORF">J2Z83_001589</name>
</gene>
<protein>
    <recommendedName>
        <fullName evidence="1 4">Isocitrate lyase</fullName>
        <ecNumber evidence="1 4">4.1.3.1</ecNumber>
    </recommendedName>
</protein>
<dbReference type="SUPFAM" id="SSF51621">
    <property type="entry name" value="Phosphoenolpyruvate/pyruvate domain"/>
    <property type="match status" value="1"/>
</dbReference>
<evidence type="ECO:0000256" key="2">
    <source>
        <dbReference type="ARBA" id="ARBA00023239"/>
    </source>
</evidence>
<dbReference type="GO" id="GO:0004451">
    <property type="term" value="F:isocitrate lyase activity"/>
    <property type="evidence" value="ECO:0007669"/>
    <property type="project" value="UniProtKB-EC"/>
</dbReference>
<evidence type="ECO:0000256" key="3">
    <source>
        <dbReference type="ARBA" id="ARBA00023531"/>
    </source>
</evidence>
<dbReference type="InterPro" id="IPR015813">
    <property type="entry name" value="Pyrv/PenolPyrv_kinase-like_dom"/>
</dbReference>
<organism evidence="5 6">
    <name type="scientific">Virgibacillus natechei</name>
    <dbReference type="NCBI Taxonomy" id="1216297"/>
    <lineage>
        <taxon>Bacteria</taxon>
        <taxon>Bacillati</taxon>
        <taxon>Bacillota</taxon>
        <taxon>Bacilli</taxon>
        <taxon>Bacillales</taxon>
        <taxon>Bacillaceae</taxon>
        <taxon>Virgibacillus</taxon>
    </lineage>
</organism>
<keyword evidence="2 5" id="KW-0456">Lyase</keyword>
<dbReference type="EMBL" id="JAGGKX010000006">
    <property type="protein sequence ID" value="MBP1969485.1"/>
    <property type="molecule type" value="Genomic_DNA"/>
</dbReference>
<dbReference type="PIRSF" id="PIRSF001362">
    <property type="entry name" value="Isocit_lyase"/>
    <property type="match status" value="1"/>
</dbReference>
<evidence type="ECO:0000256" key="4">
    <source>
        <dbReference type="NCBIfam" id="TIGR01346"/>
    </source>
</evidence>
<dbReference type="InterPro" id="IPR006254">
    <property type="entry name" value="Isocitrate_lyase"/>
</dbReference>
<dbReference type="InterPro" id="IPR039556">
    <property type="entry name" value="ICL/PEPM"/>
</dbReference>
<name>A0ABS4IFV4_9BACI</name>
<evidence type="ECO:0000313" key="5">
    <source>
        <dbReference type="EMBL" id="MBP1969485.1"/>
    </source>
</evidence>
<comment type="caution">
    <text evidence="5">The sequence shown here is derived from an EMBL/GenBank/DDBJ whole genome shotgun (WGS) entry which is preliminary data.</text>
</comment>
<sequence length="424" mass="46775">MNKRIEILKTEWENDFRWIGVERDYTAEDVIRLRGSLDIEHTLARVGSKKLWELVNQENYVNALGALTGNQAVQQVKAGLQAIYLSGWQVAADANMAGQMYPDQSLYPVNSVPNVVQRINQALQRADQIHYSEGDTSTDWFAPIVADAEAGFGGQLNVFELMKAMIEAGASAVHFEDQLSSEKKCGHLGGKVLLPTQTAIKNLIAARFAADVMGTPTVIIARTDANAADMITSDVDPNDADFITGERTSEGFFKTEAGIDQAIARGLAYAPYADLIWCETSEPNIEEAKRFADAIHAKYPNKLLAYNCSPSFNWKRKLSDSEIASFQVELGEMGYKFQFVTLAGFHALNHSMFDLARKYKEEGMAAYSELQQAEFSSETYGYSATRHQREVGTGYFDEVAQVISGGLSSTGALTGSTEKEQFSK</sequence>
<dbReference type="Proteomes" id="UP001519345">
    <property type="component" value="Unassembled WGS sequence"/>
</dbReference>
<accession>A0ABS4IFV4</accession>
<keyword evidence="6" id="KW-1185">Reference proteome</keyword>
<dbReference type="CDD" id="cd00377">
    <property type="entry name" value="ICL_PEPM"/>
    <property type="match status" value="1"/>
</dbReference>
<evidence type="ECO:0000313" key="6">
    <source>
        <dbReference type="Proteomes" id="UP001519345"/>
    </source>
</evidence>
<dbReference type="NCBIfam" id="TIGR01346">
    <property type="entry name" value="isocit_lyase"/>
    <property type="match status" value="1"/>
</dbReference>
<evidence type="ECO:0000256" key="1">
    <source>
        <dbReference type="ARBA" id="ARBA00012909"/>
    </source>
</evidence>
<dbReference type="NCBIfam" id="NF011645">
    <property type="entry name" value="PRK15063.1"/>
    <property type="match status" value="1"/>
</dbReference>
<dbReference type="PANTHER" id="PTHR21631">
    <property type="entry name" value="ISOCITRATE LYASE/MALATE SYNTHASE"/>
    <property type="match status" value="1"/>
</dbReference>
<proteinExistence type="predicted"/>
<reference evidence="5 6" key="1">
    <citation type="submission" date="2021-03" db="EMBL/GenBank/DDBJ databases">
        <title>Genomic Encyclopedia of Type Strains, Phase IV (KMG-IV): sequencing the most valuable type-strain genomes for metagenomic binning, comparative biology and taxonomic classification.</title>
        <authorList>
            <person name="Goeker M."/>
        </authorList>
    </citation>
    <scope>NUCLEOTIDE SEQUENCE [LARGE SCALE GENOMIC DNA]</scope>
    <source>
        <strain evidence="5 6">DSM 25609</strain>
    </source>
</reference>
<dbReference type="EC" id="4.1.3.1" evidence="1 4"/>
<comment type="catalytic activity">
    <reaction evidence="3">
        <text>D-threo-isocitrate = glyoxylate + succinate</text>
        <dbReference type="Rhea" id="RHEA:13245"/>
        <dbReference type="ChEBI" id="CHEBI:15562"/>
        <dbReference type="ChEBI" id="CHEBI:30031"/>
        <dbReference type="ChEBI" id="CHEBI:36655"/>
        <dbReference type="EC" id="4.1.3.1"/>
    </reaction>
</comment>
<dbReference type="InterPro" id="IPR018523">
    <property type="entry name" value="Isocitrate_lyase_ph_CS"/>
</dbReference>
<dbReference type="PANTHER" id="PTHR21631:SF3">
    <property type="entry name" value="BIFUNCTIONAL GLYOXYLATE CYCLE PROTEIN"/>
    <property type="match status" value="1"/>
</dbReference>
<dbReference type="InterPro" id="IPR040442">
    <property type="entry name" value="Pyrv_kinase-like_dom_sf"/>
</dbReference>